<keyword evidence="2 6" id="KW-0963">Cytoplasm</keyword>
<dbReference type="NCBIfam" id="NF002140">
    <property type="entry name" value="PRK00977.1-4"/>
    <property type="match status" value="1"/>
</dbReference>
<comment type="caution">
    <text evidence="8">The sequence shown here is derived from an EMBL/GenBank/DDBJ whole genome shotgun (WGS) entry which is preliminary data.</text>
</comment>
<dbReference type="RefSeq" id="WP_089611059.1">
    <property type="nucleotide sequence ID" value="NZ_CP022121.1"/>
</dbReference>
<gene>
    <name evidence="6 8" type="primary">xseB</name>
    <name evidence="8" type="ORF">NVS47_09795</name>
</gene>
<dbReference type="PIRSF" id="PIRSF006488">
    <property type="entry name" value="Exonuc_VII_S"/>
    <property type="match status" value="1"/>
</dbReference>
<evidence type="ECO:0000256" key="6">
    <source>
        <dbReference type="HAMAP-Rule" id="MF_00337"/>
    </source>
</evidence>
<dbReference type="PANTHER" id="PTHR34137">
    <property type="entry name" value="EXODEOXYRIBONUCLEASE 7 SMALL SUBUNIT"/>
    <property type="match status" value="1"/>
</dbReference>
<dbReference type="EC" id="3.1.11.6" evidence="6"/>
<dbReference type="GO" id="GO:0008855">
    <property type="term" value="F:exodeoxyribonuclease VII activity"/>
    <property type="evidence" value="ECO:0007669"/>
    <property type="project" value="UniProtKB-EC"/>
</dbReference>
<dbReference type="InterPro" id="IPR037004">
    <property type="entry name" value="Exonuc_VII_ssu_sf"/>
</dbReference>
<accession>A0ABT1Y4J6</accession>
<evidence type="ECO:0000256" key="4">
    <source>
        <dbReference type="ARBA" id="ARBA00022801"/>
    </source>
</evidence>
<dbReference type="PANTHER" id="PTHR34137:SF1">
    <property type="entry name" value="EXODEOXYRIBONUCLEASE 7 SMALL SUBUNIT"/>
    <property type="match status" value="1"/>
</dbReference>
<dbReference type="InterPro" id="IPR003761">
    <property type="entry name" value="Exonuc_VII_S"/>
</dbReference>
<dbReference type="SUPFAM" id="SSF116842">
    <property type="entry name" value="XseB-like"/>
    <property type="match status" value="1"/>
</dbReference>
<sequence length="84" mass="9706">MVAKKITFEEALEKLELNVKSLESGDLPLNEVLKLFEEGVGLVQTCYQKLNEAEQKIQVLSKSLKERQQEESEESEEENQESEY</sequence>
<comment type="function">
    <text evidence="6">Bidirectionally degrades single-stranded DNA into large acid-insoluble oligonucleotides, which are then degraded further into small acid-soluble oligonucleotides.</text>
</comment>
<evidence type="ECO:0000313" key="9">
    <source>
        <dbReference type="Proteomes" id="UP001524944"/>
    </source>
</evidence>
<keyword evidence="5 6" id="KW-0269">Exonuclease</keyword>
<keyword evidence="9" id="KW-1185">Reference proteome</keyword>
<proteinExistence type="inferred from homology"/>
<evidence type="ECO:0000256" key="1">
    <source>
        <dbReference type="ARBA" id="ARBA00009998"/>
    </source>
</evidence>
<protein>
    <recommendedName>
        <fullName evidence="6">Exodeoxyribonuclease 7 small subunit</fullName>
        <ecNumber evidence="6">3.1.11.6</ecNumber>
    </recommendedName>
    <alternativeName>
        <fullName evidence="6">Exodeoxyribonuclease VII small subunit</fullName>
        <shortName evidence="6">Exonuclease VII small subunit</shortName>
    </alternativeName>
</protein>
<feature type="region of interest" description="Disordered" evidence="7">
    <location>
        <begin position="62"/>
        <end position="84"/>
    </location>
</feature>
<dbReference type="Pfam" id="PF02609">
    <property type="entry name" value="Exonuc_VII_S"/>
    <property type="match status" value="1"/>
</dbReference>
<dbReference type="Gene3D" id="1.10.287.1040">
    <property type="entry name" value="Exonuclease VII, small subunit"/>
    <property type="match status" value="1"/>
</dbReference>
<evidence type="ECO:0000256" key="5">
    <source>
        <dbReference type="ARBA" id="ARBA00022839"/>
    </source>
</evidence>
<dbReference type="EMBL" id="JANPWE010000004">
    <property type="protein sequence ID" value="MCR6545797.1"/>
    <property type="molecule type" value="Genomic_DNA"/>
</dbReference>
<feature type="compositionally biased region" description="Acidic residues" evidence="7">
    <location>
        <begin position="71"/>
        <end position="84"/>
    </location>
</feature>
<dbReference type="NCBIfam" id="TIGR01280">
    <property type="entry name" value="xseB"/>
    <property type="match status" value="1"/>
</dbReference>
<comment type="similarity">
    <text evidence="1 6">Belongs to the XseB family.</text>
</comment>
<comment type="catalytic activity">
    <reaction evidence="6">
        <text>Exonucleolytic cleavage in either 5'- to 3'- or 3'- to 5'-direction to yield nucleoside 5'-phosphates.</text>
        <dbReference type="EC" id="3.1.11.6"/>
    </reaction>
</comment>
<dbReference type="HAMAP" id="MF_00337">
    <property type="entry name" value="Exonuc_7_S"/>
    <property type="match status" value="1"/>
</dbReference>
<evidence type="ECO:0000313" key="8">
    <source>
        <dbReference type="EMBL" id="MCR6545797.1"/>
    </source>
</evidence>
<keyword evidence="3 6" id="KW-0540">Nuclease</keyword>
<keyword evidence="4 6" id="KW-0378">Hydrolase</keyword>
<evidence type="ECO:0000256" key="7">
    <source>
        <dbReference type="SAM" id="MobiDB-lite"/>
    </source>
</evidence>
<organism evidence="8 9">
    <name type="scientific">Dehalobacterium formicoaceticum</name>
    <dbReference type="NCBI Taxonomy" id="51515"/>
    <lineage>
        <taxon>Bacteria</taxon>
        <taxon>Bacillati</taxon>
        <taxon>Bacillota</taxon>
        <taxon>Clostridia</taxon>
        <taxon>Eubacteriales</taxon>
        <taxon>Peptococcaceae</taxon>
        <taxon>Dehalobacterium</taxon>
    </lineage>
</organism>
<dbReference type="Proteomes" id="UP001524944">
    <property type="component" value="Unassembled WGS sequence"/>
</dbReference>
<evidence type="ECO:0000256" key="2">
    <source>
        <dbReference type="ARBA" id="ARBA00022490"/>
    </source>
</evidence>
<comment type="subunit">
    <text evidence="6">Heterooligomer composed of large and small subunits.</text>
</comment>
<reference evidence="8 9" key="1">
    <citation type="submission" date="2022-08" db="EMBL/GenBank/DDBJ databases">
        <title>Proteogenomics of the novel Dehalobacterium formicoaceticum strain EZ94 highlights a key role of methyltransferases during anaerobic dichloromethane degradation.</title>
        <authorList>
            <person name="Wasmund K."/>
        </authorList>
    </citation>
    <scope>NUCLEOTIDE SEQUENCE [LARGE SCALE GENOMIC DNA]</scope>
    <source>
        <strain evidence="8 9">EZ94</strain>
    </source>
</reference>
<comment type="subcellular location">
    <subcellularLocation>
        <location evidence="6">Cytoplasm</location>
    </subcellularLocation>
</comment>
<evidence type="ECO:0000256" key="3">
    <source>
        <dbReference type="ARBA" id="ARBA00022722"/>
    </source>
</evidence>
<name>A0ABT1Y4J6_9FIRM</name>